<keyword evidence="1" id="KW-0472">Membrane</keyword>
<accession>A0ABN4CHM6</accession>
<reference evidence="3" key="1">
    <citation type="submission" date="2013-02" db="EMBL/GenBank/DDBJ databases">
        <title>The complete genome sequence of Corynebacterium casei LMG S-19264 (=DSM 44701).</title>
        <authorList>
            <person name="Ruckert C."/>
            <person name="Albersmeier A."/>
            <person name="Kalinowski J."/>
        </authorList>
    </citation>
    <scope>NUCLEOTIDE SEQUENCE [LARGE SCALE GENOMIC DNA]</scope>
    <source>
        <strain evidence="3">LMG S-19264</strain>
    </source>
</reference>
<organism evidence="2 3">
    <name type="scientific">Corynebacterium casei LMG S-19264</name>
    <dbReference type="NCBI Taxonomy" id="1285583"/>
    <lineage>
        <taxon>Bacteria</taxon>
        <taxon>Bacillati</taxon>
        <taxon>Actinomycetota</taxon>
        <taxon>Actinomycetes</taxon>
        <taxon>Mycobacteriales</taxon>
        <taxon>Corynebacteriaceae</taxon>
        <taxon>Corynebacterium</taxon>
    </lineage>
</organism>
<proteinExistence type="predicted"/>
<name>A0ABN4CHM6_9CORY</name>
<dbReference type="GeneID" id="82878148"/>
<dbReference type="Proteomes" id="UP000019226">
    <property type="component" value="Chromosome"/>
</dbReference>
<gene>
    <name evidence="2" type="ORF">CCASEI_10185</name>
</gene>
<keyword evidence="1" id="KW-0812">Transmembrane</keyword>
<evidence type="ECO:0000313" key="3">
    <source>
        <dbReference type="Proteomes" id="UP000019226"/>
    </source>
</evidence>
<keyword evidence="1" id="KW-1133">Transmembrane helix</keyword>
<feature type="transmembrane region" description="Helical" evidence="1">
    <location>
        <begin position="53"/>
        <end position="73"/>
    </location>
</feature>
<keyword evidence="3" id="KW-1185">Reference proteome</keyword>
<protein>
    <submittedName>
        <fullName evidence="2">Uncharacterized protein</fullName>
    </submittedName>
</protein>
<evidence type="ECO:0000256" key="1">
    <source>
        <dbReference type="SAM" id="Phobius"/>
    </source>
</evidence>
<sequence length="97" mass="10362">MKILALATEVPALLVTCVAFVMGFNKIHGAQMMLRAGADSAQTAEALQLIEQAHAMFTVAAVCGSIFVVLFIIQLIRHAVAKEEHYKEAATQAHAAV</sequence>
<evidence type="ECO:0000313" key="2">
    <source>
        <dbReference type="EMBL" id="AHI20592.1"/>
    </source>
</evidence>
<dbReference type="RefSeq" id="WP_006822971.1">
    <property type="nucleotide sequence ID" value="NZ_CP004350.1"/>
</dbReference>
<dbReference type="EMBL" id="CP004350">
    <property type="protein sequence ID" value="AHI20592.1"/>
    <property type="molecule type" value="Genomic_DNA"/>
</dbReference>